<gene>
    <name evidence="2" type="ORF">LCGC14_2956850</name>
</gene>
<dbReference type="AlphaFoldDB" id="A0A0F8XE75"/>
<dbReference type="EMBL" id="LAZR01059742">
    <property type="protein sequence ID" value="KKK67158.1"/>
    <property type="molecule type" value="Genomic_DNA"/>
</dbReference>
<organism evidence="2">
    <name type="scientific">marine sediment metagenome</name>
    <dbReference type="NCBI Taxonomy" id="412755"/>
    <lineage>
        <taxon>unclassified sequences</taxon>
        <taxon>metagenomes</taxon>
        <taxon>ecological metagenomes</taxon>
    </lineage>
</organism>
<accession>A0A0F8XE75</accession>
<proteinExistence type="predicted"/>
<protein>
    <submittedName>
        <fullName evidence="2">Uncharacterized protein</fullName>
    </submittedName>
</protein>
<feature type="region of interest" description="Disordered" evidence="1">
    <location>
        <begin position="34"/>
        <end position="63"/>
    </location>
</feature>
<sequence>MYKDPIVEEVRQVRDAYAKKFNYDLEAISRDLKDQEAKSERQYVSLPPKRIKNGDRSGSARST</sequence>
<name>A0A0F8XE75_9ZZZZ</name>
<comment type="caution">
    <text evidence="2">The sequence shown here is derived from an EMBL/GenBank/DDBJ whole genome shotgun (WGS) entry which is preliminary data.</text>
</comment>
<reference evidence="2" key="1">
    <citation type="journal article" date="2015" name="Nature">
        <title>Complex archaea that bridge the gap between prokaryotes and eukaryotes.</title>
        <authorList>
            <person name="Spang A."/>
            <person name="Saw J.H."/>
            <person name="Jorgensen S.L."/>
            <person name="Zaremba-Niedzwiedzka K."/>
            <person name="Martijn J."/>
            <person name="Lind A.E."/>
            <person name="van Eijk R."/>
            <person name="Schleper C."/>
            <person name="Guy L."/>
            <person name="Ettema T.J."/>
        </authorList>
    </citation>
    <scope>NUCLEOTIDE SEQUENCE</scope>
</reference>
<evidence type="ECO:0000313" key="2">
    <source>
        <dbReference type="EMBL" id="KKK67158.1"/>
    </source>
</evidence>
<evidence type="ECO:0000256" key="1">
    <source>
        <dbReference type="SAM" id="MobiDB-lite"/>
    </source>
</evidence>